<protein>
    <submittedName>
        <fullName evidence="1 2">Uncharacterized protein</fullName>
    </submittedName>
</protein>
<reference evidence="1" key="2">
    <citation type="submission" date="2016-05" db="EMBL/GenBank/DDBJ databases">
        <title>Comparative analysis highlights variable genome content of wheat rusts and divergence of the mating loci.</title>
        <authorList>
            <person name="Cuomo C.A."/>
            <person name="Bakkeren G."/>
            <person name="Szabo L."/>
            <person name="Khalil H."/>
            <person name="Joly D."/>
            <person name="Goldberg J."/>
            <person name="Young S."/>
            <person name="Zeng Q."/>
            <person name="Fellers J."/>
        </authorList>
    </citation>
    <scope>NUCLEOTIDE SEQUENCE [LARGE SCALE GENOMIC DNA]</scope>
    <source>
        <strain evidence="1">1-1 BBBD Race 1</strain>
    </source>
</reference>
<organism evidence="1">
    <name type="scientific">Puccinia triticina (isolate 1-1 / race 1 (BBBD))</name>
    <name type="common">Brown leaf rust fungus</name>
    <dbReference type="NCBI Taxonomy" id="630390"/>
    <lineage>
        <taxon>Eukaryota</taxon>
        <taxon>Fungi</taxon>
        <taxon>Dikarya</taxon>
        <taxon>Basidiomycota</taxon>
        <taxon>Pucciniomycotina</taxon>
        <taxon>Pucciniomycetes</taxon>
        <taxon>Pucciniales</taxon>
        <taxon>Pucciniaceae</taxon>
        <taxon>Puccinia</taxon>
    </lineage>
</organism>
<dbReference type="OrthoDB" id="2515516at2759"/>
<dbReference type="VEuPathDB" id="FungiDB:PTTG_01194"/>
<gene>
    <name evidence="1" type="ORF">PTTG_01194</name>
</gene>
<dbReference type="EnsemblFungi" id="PTTG_01194-t43_1">
    <property type="protein sequence ID" value="PTTG_01194-t43_1-p1"/>
    <property type="gene ID" value="PTTG_01194"/>
</dbReference>
<reference evidence="2 3" key="3">
    <citation type="journal article" date="2017" name="G3 (Bethesda)">
        <title>Comparative analysis highlights variable genome content of wheat rusts and divergence of the mating loci.</title>
        <authorList>
            <person name="Cuomo C.A."/>
            <person name="Bakkeren G."/>
            <person name="Khalil H.B."/>
            <person name="Panwar V."/>
            <person name="Joly D."/>
            <person name="Linning R."/>
            <person name="Sakthikumar S."/>
            <person name="Song X."/>
            <person name="Adiconis X."/>
            <person name="Fan L."/>
            <person name="Goldberg J.M."/>
            <person name="Levin J.Z."/>
            <person name="Young S."/>
            <person name="Zeng Q."/>
            <person name="Anikster Y."/>
            <person name="Bruce M."/>
            <person name="Wang M."/>
            <person name="Yin C."/>
            <person name="McCallum B."/>
            <person name="Szabo L.J."/>
            <person name="Hulbert S."/>
            <person name="Chen X."/>
            <person name="Fellers J.P."/>
        </authorList>
    </citation>
    <scope>NUCLEOTIDE SEQUENCE</scope>
    <source>
        <strain evidence="3">Isolate 1-1 / race 1 (BBBD)</strain>
        <strain evidence="2">isolate 1-1 / race 1 (BBBD)</strain>
    </source>
</reference>
<reference evidence="1" key="1">
    <citation type="submission" date="2009-11" db="EMBL/GenBank/DDBJ databases">
        <authorList>
            <consortium name="The Broad Institute Genome Sequencing Platform"/>
            <person name="Ward D."/>
            <person name="Feldgarden M."/>
            <person name="Earl A."/>
            <person name="Young S.K."/>
            <person name="Zeng Q."/>
            <person name="Koehrsen M."/>
            <person name="Alvarado L."/>
            <person name="Berlin A."/>
            <person name="Bochicchio J."/>
            <person name="Borenstein D."/>
            <person name="Chapman S.B."/>
            <person name="Chen Z."/>
            <person name="Engels R."/>
            <person name="Freedman E."/>
            <person name="Gellesch M."/>
            <person name="Goldberg J."/>
            <person name="Griggs A."/>
            <person name="Gujja S."/>
            <person name="Heilman E."/>
            <person name="Heiman D."/>
            <person name="Hepburn T."/>
            <person name="Howarth C."/>
            <person name="Jen D."/>
            <person name="Larson L."/>
            <person name="Lewis B."/>
            <person name="Mehta T."/>
            <person name="Park D."/>
            <person name="Pearson M."/>
            <person name="Roberts A."/>
            <person name="Saif S."/>
            <person name="Shea T."/>
            <person name="Shenoy N."/>
            <person name="Sisk P."/>
            <person name="Stolte C."/>
            <person name="Sykes S."/>
            <person name="Thomson T."/>
            <person name="Walk T."/>
            <person name="White J."/>
            <person name="Yandava C."/>
            <person name="Izard J."/>
            <person name="Baranova O.V."/>
            <person name="Blanton J.M."/>
            <person name="Tanner A.C."/>
            <person name="Dewhirst F.E."/>
            <person name="Haas B."/>
            <person name="Nusbaum C."/>
            <person name="Birren B."/>
        </authorList>
    </citation>
    <scope>NUCLEOTIDE SEQUENCE [LARGE SCALE GENOMIC DNA]</scope>
    <source>
        <strain evidence="1">1-1 BBBD Race 1</strain>
    </source>
</reference>
<accession>A0A180G4I9</accession>
<proteinExistence type="predicted"/>
<dbReference type="AlphaFoldDB" id="A0A180G4I9"/>
<evidence type="ECO:0000313" key="3">
    <source>
        <dbReference type="Proteomes" id="UP000005240"/>
    </source>
</evidence>
<evidence type="ECO:0000313" key="1">
    <source>
        <dbReference type="EMBL" id="OAV87369.1"/>
    </source>
</evidence>
<keyword evidence="3" id="KW-1185">Reference proteome</keyword>
<reference evidence="2" key="4">
    <citation type="submission" date="2025-05" db="UniProtKB">
        <authorList>
            <consortium name="EnsemblFungi"/>
        </authorList>
    </citation>
    <scope>IDENTIFICATION</scope>
    <source>
        <strain evidence="2">isolate 1-1 / race 1 (BBBD)</strain>
    </source>
</reference>
<dbReference type="Proteomes" id="UP000005240">
    <property type="component" value="Unassembled WGS sequence"/>
</dbReference>
<name>A0A180G4I9_PUCT1</name>
<evidence type="ECO:0000313" key="2">
    <source>
        <dbReference type="EnsemblFungi" id="PTTG_01194-t43_1-p1"/>
    </source>
</evidence>
<sequence length="226" mass="24255">MCGLVEATQKNGKVCWALGIQPQRDIIKSRKSAADGATKTSKLFPVMDALNTKLLLVCSSALPADQLEPSTQAAVNQLRAIRTTAANWSPHPILSLLLSGEEDRPNAGASSTPIADQPLSRIRGYESMTEDDKVLVSVQHALQPQALSLRGHPGHLDALRGHLNQFGGVCARWGVLGAWTNLGRNATESSDVPSRPHPPSTRCSWLTRLDSPLLSVTKLAQSVSSR</sequence>
<dbReference type="EMBL" id="ADAS02000441">
    <property type="protein sequence ID" value="OAV87369.1"/>
    <property type="molecule type" value="Genomic_DNA"/>
</dbReference>